<dbReference type="Proteomes" id="UP000050580">
    <property type="component" value="Unassembled WGS sequence"/>
</dbReference>
<keyword evidence="3" id="KW-0378">Hydrolase</keyword>
<dbReference type="AlphaFoldDB" id="A0A0U1Q394"/>
<feature type="domain" description="Acyl-CoA thioesterase-like N-terminal HotDog" evidence="10">
    <location>
        <begin position="45"/>
        <end position="125"/>
    </location>
</feature>
<evidence type="ECO:0000256" key="1">
    <source>
        <dbReference type="ARBA" id="ARBA00006538"/>
    </source>
</evidence>
<evidence type="ECO:0000256" key="6">
    <source>
        <dbReference type="ARBA" id="ARBA00050943"/>
    </source>
</evidence>
<dbReference type="GO" id="GO:0005829">
    <property type="term" value="C:cytosol"/>
    <property type="evidence" value="ECO:0007669"/>
    <property type="project" value="TreeGrafter"/>
</dbReference>
<comment type="similarity">
    <text evidence="1">Belongs to the C/M/P thioester hydrolase family.</text>
</comment>
<dbReference type="GO" id="GO:0006637">
    <property type="term" value="P:acyl-CoA metabolic process"/>
    <property type="evidence" value="ECO:0007669"/>
    <property type="project" value="InterPro"/>
</dbReference>
<evidence type="ECO:0000256" key="3">
    <source>
        <dbReference type="ARBA" id="ARBA00022801"/>
    </source>
</evidence>
<evidence type="ECO:0000256" key="7">
    <source>
        <dbReference type="ARBA" id="ARBA00071120"/>
    </source>
</evidence>
<dbReference type="RefSeq" id="WP_046740540.1">
    <property type="nucleotide sequence ID" value="NZ_LBNQ01000009.1"/>
</dbReference>
<keyword evidence="4" id="KW-0443">Lipid metabolism</keyword>
<evidence type="ECO:0000259" key="9">
    <source>
        <dbReference type="Pfam" id="PF02551"/>
    </source>
</evidence>
<organism evidence="11 12">
    <name type="scientific">Lampropedia cohaerens</name>
    <dbReference type="NCBI Taxonomy" id="1610491"/>
    <lineage>
        <taxon>Bacteria</taxon>
        <taxon>Pseudomonadati</taxon>
        <taxon>Pseudomonadota</taxon>
        <taxon>Betaproteobacteria</taxon>
        <taxon>Burkholderiales</taxon>
        <taxon>Comamonadaceae</taxon>
        <taxon>Lampropedia</taxon>
    </lineage>
</organism>
<dbReference type="EMBL" id="LBNQ01000009">
    <property type="protein sequence ID" value="KKW69105.1"/>
    <property type="molecule type" value="Genomic_DNA"/>
</dbReference>
<dbReference type="InterPro" id="IPR025652">
    <property type="entry name" value="TesB_C"/>
</dbReference>
<dbReference type="InterPro" id="IPR049449">
    <property type="entry name" value="TesB_ACOT8-like_N"/>
</dbReference>
<comment type="caution">
    <text evidence="11">The sequence shown here is derived from an EMBL/GenBank/DDBJ whole genome shotgun (WGS) entry which is preliminary data.</text>
</comment>
<protein>
    <recommendedName>
        <fullName evidence="7">Acyl-CoA thioesterase 2</fullName>
        <ecNumber evidence="5">3.1.2.20</ecNumber>
    </recommendedName>
    <alternativeName>
        <fullName evidence="8">Thioesterase II</fullName>
    </alternativeName>
</protein>
<dbReference type="CDD" id="cd03445">
    <property type="entry name" value="Thioesterase_II_repeat2"/>
    <property type="match status" value="1"/>
</dbReference>
<reference evidence="11 12" key="1">
    <citation type="submission" date="2015-05" db="EMBL/GenBank/DDBJ databases">
        <title>Draft genome sequence of Lampropedia sp. CT6, isolated from the microbial mat of a hot water spring, located at Manikaran, India.</title>
        <authorList>
            <person name="Tripathi C."/>
            <person name="Rani P."/>
            <person name="Mahato N.K."/>
            <person name="Lal R."/>
        </authorList>
    </citation>
    <scope>NUCLEOTIDE SEQUENCE [LARGE SCALE GENOMIC DNA]</scope>
    <source>
        <strain evidence="11 12">CT6</strain>
    </source>
</reference>
<dbReference type="GO" id="GO:0047617">
    <property type="term" value="F:fatty acyl-CoA hydrolase activity"/>
    <property type="evidence" value="ECO:0007669"/>
    <property type="project" value="UniProtKB-EC"/>
</dbReference>
<evidence type="ECO:0000313" key="11">
    <source>
        <dbReference type="EMBL" id="KKW69105.1"/>
    </source>
</evidence>
<dbReference type="InterPro" id="IPR029069">
    <property type="entry name" value="HotDog_dom_sf"/>
</dbReference>
<evidence type="ECO:0000256" key="8">
    <source>
        <dbReference type="ARBA" id="ARBA00079653"/>
    </source>
</evidence>
<keyword evidence="12" id="KW-1185">Reference proteome</keyword>
<evidence type="ECO:0000256" key="4">
    <source>
        <dbReference type="ARBA" id="ARBA00023098"/>
    </source>
</evidence>
<evidence type="ECO:0000259" key="10">
    <source>
        <dbReference type="Pfam" id="PF13622"/>
    </source>
</evidence>
<dbReference type="STRING" id="1610491.AAV94_01560"/>
<gene>
    <name evidence="11" type="ORF">AAV94_01560</name>
</gene>
<dbReference type="InterPro" id="IPR003703">
    <property type="entry name" value="Acyl_CoA_thio"/>
</dbReference>
<dbReference type="InterPro" id="IPR042171">
    <property type="entry name" value="Acyl-CoA_hotdog"/>
</dbReference>
<sequence length="295" mass="32423">MTLPTHSHQAATPPSPVRLAALHSLLAQLQLERLEERLFRGTSSDIGSPAVFGGQVLGQALVAAARTVKTHRLHSLHGYFLLPGDKNAPIVYEVDAVRDGHAFTSRRVTAIQHGRAIFHMSASFQREEPGYSHQHPMPTVPEPTALSGPAPLGFELAKPFEIAFVDPRRTETDGPLPPTNQIWLRTCAPVPADPLVHQALLAYISDFSLLGVALRPHGLYFRQPGLKTVSLDHAMWFHRPFRCDEWLLYDMDSPSASNARGFCRGALYNQQGELVASVAQEGLMRHHPPAADQPA</sequence>
<evidence type="ECO:0000256" key="2">
    <source>
        <dbReference type="ARBA" id="ARBA00011881"/>
    </source>
</evidence>
<name>A0A0U1Q394_9BURK</name>
<dbReference type="Pfam" id="PF13622">
    <property type="entry name" value="4HBT_3"/>
    <property type="match status" value="1"/>
</dbReference>
<proteinExistence type="inferred from homology"/>
<dbReference type="PANTHER" id="PTHR11066">
    <property type="entry name" value="ACYL-COA THIOESTERASE"/>
    <property type="match status" value="1"/>
</dbReference>
<dbReference type="OrthoDB" id="9781019at2"/>
<dbReference type="EC" id="3.1.2.20" evidence="5"/>
<accession>A0A0U1Q394</accession>
<evidence type="ECO:0000256" key="5">
    <source>
        <dbReference type="ARBA" id="ARBA00038894"/>
    </source>
</evidence>
<comment type="catalytic activity">
    <reaction evidence="6">
        <text>a fatty acyl-CoA + H2O = a fatty acid + CoA + H(+)</text>
        <dbReference type="Rhea" id="RHEA:16781"/>
        <dbReference type="ChEBI" id="CHEBI:15377"/>
        <dbReference type="ChEBI" id="CHEBI:15378"/>
        <dbReference type="ChEBI" id="CHEBI:28868"/>
        <dbReference type="ChEBI" id="CHEBI:57287"/>
        <dbReference type="ChEBI" id="CHEBI:77636"/>
        <dbReference type="EC" id="3.1.2.20"/>
    </reaction>
    <physiologicalReaction direction="left-to-right" evidence="6">
        <dbReference type="Rhea" id="RHEA:16782"/>
    </physiologicalReaction>
</comment>
<dbReference type="CDD" id="cd03444">
    <property type="entry name" value="Thioesterase_II_repeat1"/>
    <property type="match status" value="1"/>
</dbReference>
<dbReference type="Gene3D" id="2.40.160.210">
    <property type="entry name" value="Acyl-CoA thioesterase, double hotdog domain"/>
    <property type="match status" value="1"/>
</dbReference>
<feature type="domain" description="Acyl-CoA thioesterase 2 C-terminal" evidence="9">
    <location>
        <begin position="169"/>
        <end position="283"/>
    </location>
</feature>
<dbReference type="GO" id="GO:0009062">
    <property type="term" value="P:fatty acid catabolic process"/>
    <property type="evidence" value="ECO:0007669"/>
    <property type="project" value="TreeGrafter"/>
</dbReference>
<dbReference type="FunFam" id="2.40.160.210:FF:000001">
    <property type="entry name" value="Acyl-CoA thioesterase II"/>
    <property type="match status" value="1"/>
</dbReference>
<dbReference type="Pfam" id="PF02551">
    <property type="entry name" value="Acyl_CoA_thio"/>
    <property type="match status" value="1"/>
</dbReference>
<dbReference type="PATRIC" id="fig|1610491.3.peg.320"/>
<evidence type="ECO:0000313" key="12">
    <source>
        <dbReference type="Proteomes" id="UP000050580"/>
    </source>
</evidence>
<dbReference type="PANTHER" id="PTHR11066:SF34">
    <property type="entry name" value="ACYL-COENZYME A THIOESTERASE 8"/>
    <property type="match status" value="1"/>
</dbReference>
<dbReference type="SUPFAM" id="SSF54637">
    <property type="entry name" value="Thioesterase/thiol ester dehydrase-isomerase"/>
    <property type="match status" value="2"/>
</dbReference>
<comment type="subunit">
    <text evidence="2">Homotetramer.</text>
</comment>